<gene>
    <name evidence="3" type="ORF">CTOB1V02_LOCUS6802</name>
</gene>
<dbReference type="AlphaFoldDB" id="A0A7R8WHB3"/>
<protein>
    <submittedName>
        <fullName evidence="3">Uncharacterized protein</fullName>
    </submittedName>
</protein>
<accession>A0A7R8WHB3</accession>
<feature type="region of interest" description="Disordered" evidence="2">
    <location>
        <begin position="346"/>
        <end position="378"/>
    </location>
</feature>
<reference evidence="3" key="1">
    <citation type="submission" date="2020-11" db="EMBL/GenBank/DDBJ databases">
        <authorList>
            <person name="Tran Van P."/>
        </authorList>
    </citation>
    <scope>NUCLEOTIDE SEQUENCE</scope>
</reference>
<evidence type="ECO:0000256" key="2">
    <source>
        <dbReference type="SAM" id="MobiDB-lite"/>
    </source>
</evidence>
<evidence type="ECO:0000313" key="3">
    <source>
        <dbReference type="EMBL" id="CAD7228924.1"/>
    </source>
</evidence>
<dbReference type="EMBL" id="OB661767">
    <property type="protein sequence ID" value="CAD7228924.1"/>
    <property type="molecule type" value="Genomic_DNA"/>
</dbReference>
<sequence length="378" mass="43192">MATLPVEHRAFGYPGRKLFLQFRSIEAAVSFHSHVDFMTKKIVGIRTLPFLSPQLPWASVTLAVSIQCMVLSVTQSSSLFGNLGDEPTAKDESPEPSNRWGIFSQFMRAIQHRQQQLLGRGTRESVDVDLKSKKLPDLNQLKEQAKQKISELVVRTEDEIDSLRLGNQLKINQLTKENEEKVQALRNKARHRVSVLEAETEDKVQKLTKDIEGRIRNMTRSVDESIKIMTRSTQDALDNIRGVYQQDPSSSAEMEVVLRQLTSELNEKIKEMEKQKLDMKLTLQSELDLEVEKLRLVSDAESAKLTRAAEKEIKELSKDVKAQIRDLTTDAEQKIRELSHKNKQAINRLSEDSSRQLQELQQDDQLTSTSTKAPSRRF</sequence>
<proteinExistence type="predicted"/>
<feature type="coiled-coil region" evidence="1">
    <location>
        <begin position="251"/>
        <end position="282"/>
    </location>
</feature>
<feature type="compositionally biased region" description="Low complexity" evidence="2">
    <location>
        <begin position="355"/>
        <end position="369"/>
    </location>
</feature>
<keyword evidence="1" id="KW-0175">Coiled coil</keyword>
<evidence type="ECO:0000256" key="1">
    <source>
        <dbReference type="SAM" id="Coils"/>
    </source>
</evidence>
<name>A0A7R8WHB3_9CRUS</name>
<organism evidence="3">
    <name type="scientific">Cyprideis torosa</name>
    <dbReference type="NCBI Taxonomy" id="163714"/>
    <lineage>
        <taxon>Eukaryota</taxon>
        <taxon>Metazoa</taxon>
        <taxon>Ecdysozoa</taxon>
        <taxon>Arthropoda</taxon>
        <taxon>Crustacea</taxon>
        <taxon>Oligostraca</taxon>
        <taxon>Ostracoda</taxon>
        <taxon>Podocopa</taxon>
        <taxon>Podocopida</taxon>
        <taxon>Cytherocopina</taxon>
        <taxon>Cytheroidea</taxon>
        <taxon>Cytherideidae</taxon>
        <taxon>Cyprideis</taxon>
    </lineage>
</organism>